<dbReference type="Pfam" id="PF22936">
    <property type="entry name" value="Pol_BBD"/>
    <property type="match status" value="1"/>
</dbReference>
<dbReference type="Gene3D" id="3.30.420.10">
    <property type="entry name" value="Ribonuclease H-like superfamily/Ribonuclease H"/>
    <property type="match status" value="1"/>
</dbReference>
<keyword evidence="1" id="KW-0645">Protease</keyword>
<reference evidence="5 6" key="1">
    <citation type="journal article" date="2023" name="Life. Sci Alliance">
        <title>Evolutionary insights into 3D genome organization and epigenetic landscape of Vigna mungo.</title>
        <authorList>
            <person name="Junaid A."/>
            <person name="Singh B."/>
            <person name="Bhatia S."/>
        </authorList>
    </citation>
    <scope>NUCLEOTIDE SEQUENCE [LARGE SCALE GENOMIC DNA]</scope>
    <source>
        <strain evidence="5">Urdbean</strain>
    </source>
</reference>
<dbReference type="GO" id="GO:0006508">
    <property type="term" value="P:proteolysis"/>
    <property type="evidence" value="ECO:0007669"/>
    <property type="project" value="UniProtKB-KW"/>
</dbReference>
<evidence type="ECO:0000259" key="3">
    <source>
        <dbReference type="Pfam" id="PF13976"/>
    </source>
</evidence>
<dbReference type="PANTHER" id="PTHR42648">
    <property type="entry name" value="TRANSPOSASE, PUTATIVE-RELATED"/>
    <property type="match status" value="1"/>
</dbReference>
<keyword evidence="6" id="KW-1185">Reference proteome</keyword>
<name>A0AAQ3RJX4_VIGMU</name>
<dbReference type="InterPro" id="IPR039537">
    <property type="entry name" value="Retrotran_Ty1/copia-like"/>
</dbReference>
<feature type="domain" description="Retrovirus-related Pol polyprotein from transposon TNT 1-94-like beta-barrel" evidence="4">
    <location>
        <begin position="148"/>
        <end position="227"/>
    </location>
</feature>
<keyword evidence="1" id="KW-0378">Hydrolase</keyword>
<dbReference type="GO" id="GO:0008233">
    <property type="term" value="F:peptidase activity"/>
    <property type="evidence" value="ECO:0007669"/>
    <property type="project" value="UniProtKB-KW"/>
</dbReference>
<dbReference type="GO" id="GO:0003676">
    <property type="term" value="F:nucleic acid binding"/>
    <property type="evidence" value="ECO:0007669"/>
    <property type="project" value="InterPro"/>
</dbReference>
<dbReference type="InterPro" id="IPR054722">
    <property type="entry name" value="PolX-like_BBD"/>
</dbReference>
<organism evidence="5 6">
    <name type="scientific">Vigna mungo</name>
    <name type="common">Black gram</name>
    <name type="synonym">Phaseolus mungo</name>
    <dbReference type="NCBI Taxonomy" id="3915"/>
    <lineage>
        <taxon>Eukaryota</taxon>
        <taxon>Viridiplantae</taxon>
        <taxon>Streptophyta</taxon>
        <taxon>Embryophyta</taxon>
        <taxon>Tracheophyta</taxon>
        <taxon>Spermatophyta</taxon>
        <taxon>Magnoliopsida</taxon>
        <taxon>eudicotyledons</taxon>
        <taxon>Gunneridae</taxon>
        <taxon>Pentapetalae</taxon>
        <taxon>rosids</taxon>
        <taxon>fabids</taxon>
        <taxon>Fabales</taxon>
        <taxon>Fabaceae</taxon>
        <taxon>Papilionoideae</taxon>
        <taxon>50 kb inversion clade</taxon>
        <taxon>NPAAA clade</taxon>
        <taxon>indigoferoid/millettioid clade</taxon>
        <taxon>Phaseoleae</taxon>
        <taxon>Vigna</taxon>
    </lineage>
</organism>
<proteinExistence type="predicted"/>
<dbReference type="Pfam" id="PF13976">
    <property type="entry name" value="gag_pre-integrs"/>
    <property type="match status" value="1"/>
</dbReference>
<dbReference type="Proteomes" id="UP001374535">
    <property type="component" value="Chromosome 10"/>
</dbReference>
<dbReference type="InterPro" id="IPR012337">
    <property type="entry name" value="RNaseH-like_sf"/>
</dbReference>
<dbReference type="EMBL" id="CP144691">
    <property type="protein sequence ID" value="WVY94525.1"/>
    <property type="molecule type" value="Genomic_DNA"/>
</dbReference>
<sequence length="422" mass="48826">MATATSESKDASDHVVELIVRDASAPSSDESDSEDKDQIAPLLSQERPKINIFTASYPRTKPRKELKENKQKDSRALFSLQQEVDNTIFLRIIGVTSAKQAWNTVQEEFQGSKGISHLKKDCWHHGKSQCQYCKKVGRIEKYCRAGSWYLDSECSNHMVNDHSIFNGIDKFVNVKLGLGNCTTMESQGKGTFMVETKKSMKFIKDVLVVPILKEYLISIGQMIENEYSLHFEKDTCKAEVDDLRLWHRRFGHFNTHALKLLYNKNMMRDLPCLKVNNESCEGCLLGKQHRLPFSIDRAWRAKDLLELIHIDFFGPMMRSSHHNNRYFILFIDEKQSGKHIKVLRSNRGKEYTFCEFDKFFAYTTQENGVSKRKKRTVMEMAKSMLKEKSIPNTFWAEAVYIVAYILNRCPTMVVQEKTPIDA</sequence>
<evidence type="ECO:0008006" key="7">
    <source>
        <dbReference type="Google" id="ProtNLM"/>
    </source>
</evidence>
<dbReference type="AlphaFoldDB" id="A0AAQ3RJX4"/>
<feature type="region of interest" description="Disordered" evidence="2">
    <location>
        <begin position="20"/>
        <end position="47"/>
    </location>
</feature>
<evidence type="ECO:0000313" key="6">
    <source>
        <dbReference type="Proteomes" id="UP001374535"/>
    </source>
</evidence>
<dbReference type="SUPFAM" id="SSF53098">
    <property type="entry name" value="Ribonuclease H-like"/>
    <property type="match status" value="1"/>
</dbReference>
<evidence type="ECO:0000313" key="5">
    <source>
        <dbReference type="EMBL" id="WVY94525.1"/>
    </source>
</evidence>
<protein>
    <recommendedName>
        <fullName evidence="7">GAG-pre-integrase domain-containing protein</fullName>
    </recommendedName>
</protein>
<feature type="domain" description="GAG-pre-integrase" evidence="3">
    <location>
        <begin position="235"/>
        <end position="288"/>
    </location>
</feature>
<dbReference type="InterPro" id="IPR036397">
    <property type="entry name" value="RNaseH_sf"/>
</dbReference>
<gene>
    <name evidence="5" type="ORF">V8G54_033613</name>
</gene>
<evidence type="ECO:0000256" key="1">
    <source>
        <dbReference type="ARBA" id="ARBA00022670"/>
    </source>
</evidence>
<accession>A0AAQ3RJX4</accession>
<evidence type="ECO:0000256" key="2">
    <source>
        <dbReference type="SAM" id="MobiDB-lite"/>
    </source>
</evidence>
<evidence type="ECO:0000259" key="4">
    <source>
        <dbReference type="Pfam" id="PF22936"/>
    </source>
</evidence>
<dbReference type="PANTHER" id="PTHR42648:SF18">
    <property type="entry name" value="RETROTRANSPOSON, UNCLASSIFIED-LIKE PROTEIN"/>
    <property type="match status" value="1"/>
</dbReference>
<dbReference type="InterPro" id="IPR025724">
    <property type="entry name" value="GAG-pre-integrase_dom"/>
</dbReference>